<dbReference type="Proteomes" id="UP000091857">
    <property type="component" value="Chromosome 3"/>
</dbReference>
<feature type="compositionally biased region" description="Low complexity" evidence="1">
    <location>
        <begin position="420"/>
        <end position="431"/>
    </location>
</feature>
<name>A0A2C9WAI2_MANES</name>
<feature type="compositionally biased region" description="Polar residues" evidence="1">
    <location>
        <begin position="1015"/>
        <end position="1024"/>
    </location>
</feature>
<feature type="compositionally biased region" description="Basic and acidic residues" evidence="1">
    <location>
        <begin position="749"/>
        <end position="768"/>
    </location>
</feature>
<dbReference type="OrthoDB" id="1928292at2759"/>
<dbReference type="STRING" id="3983.A0A2C9WAI2"/>
<feature type="compositionally biased region" description="Polar residues" evidence="1">
    <location>
        <begin position="996"/>
        <end position="1006"/>
    </location>
</feature>
<feature type="region of interest" description="Disordered" evidence="1">
    <location>
        <begin position="747"/>
        <end position="787"/>
    </location>
</feature>
<feature type="compositionally biased region" description="Low complexity" evidence="1">
    <location>
        <begin position="887"/>
        <end position="902"/>
    </location>
</feature>
<proteinExistence type="predicted"/>
<gene>
    <name evidence="2" type="ORF">MANES_03G163000v8</name>
</gene>
<accession>A0A2C9WAI2</accession>
<keyword evidence="3" id="KW-1185">Reference proteome</keyword>
<dbReference type="PANTHER" id="PTHR31008">
    <property type="entry name" value="COP1-INTERACTING PROTEIN-RELATED"/>
    <property type="match status" value="1"/>
</dbReference>
<feature type="compositionally biased region" description="Basic and acidic residues" evidence="1">
    <location>
        <begin position="1066"/>
        <end position="1075"/>
    </location>
</feature>
<reference evidence="3" key="1">
    <citation type="journal article" date="2016" name="Nat. Biotechnol.">
        <title>Sequencing wild and cultivated cassava and related species reveals extensive interspecific hybridization and genetic diversity.</title>
        <authorList>
            <person name="Bredeson J.V."/>
            <person name="Lyons J.B."/>
            <person name="Prochnik S.E."/>
            <person name="Wu G.A."/>
            <person name="Ha C.M."/>
            <person name="Edsinger-Gonzales E."/>
            <person name="Grimwood J."/>
            <person name="Schmutz J."/>
            <person name="Rabbi I.Y."/>
            <person name="Egesi C."/>
            <person name="Nauluvula P."/>
            <person name="Lebot V."/>
            <person name="Ndunguru J."/>
            <person name="Mkamilo G."/>
            <person name="Bart R.S."/>
            <person name="Setter T.L."/>
            <person name="Gleadow R.M."/>
            <person name="Kulakow P."/>
            <person name="Ferguson M.E."/>
            <person name="Rounsley S."/>
            <person name="Rokhsar D.S."/>
        </authorList>
    </citation>
    <scope>NUCLEOTIDE SEQUENCE [LARGE SCALE GENOMIC DNA]</scope>
    <source>
        <strain evidence="3">cv. AM560-2</strain>
    </source>
</reference>
<organism evidence="2 3">
    <name type="scientific">Manihot esculenta</name>
    <name type="common">Cassava</name>
    <name type="synonym">Jatropha manihot</name>
    <dbReference type="NCBI Taxonomy" id="3983"/>
    <lineage>
        <taxon>Eukaryota</taxon>
        <taxon>Viridiplantae</taxon>
        <taxon>Streptophyta</taxon>
        <taxon>Embryophyta</taxon>
        <taxon>Tracheophyta</taxon>
        <taxon>Spermatophyta</taxon>
        <taxon>Magnoliopsida</taxon>
        <taxon>eudicotyledons</taxon>
        <taxon>Gunneridae</taxon>
        <taxon>Pentapetalae</taxon>
        <taxon>rosids</taxon>
        <taxon>fabids</taxon>
        <taxon>Malpighiales</taxon>
        <taxon>Euphorbiaceae</taxon>
        <taxon>Crotonoideae</taxon>
        <taxon>Manihoteae</taxon>
        <taxon>Manihot</taxon>
    </lineage>
</organism>
<dbReference type="Gramene" id="Manes.03G163000.7.v8.1">
    <property type="protein sequence ID" value="Manes.03G163000.7.v8.1.CDS"/>
    <property type="gene ID" value="Manes.03G163000.v8.1"/>
</dbReference>
<feature type="region of interest" description="Disordered" evidence="1">
    <location>
        <begin position="827"/>
        <end position="1080"/>
    </location>
</feature>
<sequence>MKSSSRLDSAVFQLTPTRTRCDLVLSANGKTEKIASGLINPFLAHLKTARDQMAKGGYSIILEPEPGNDATWFTRGTVERFVRFVSTPEILERVYALESEILQIEEAIAIQSNNEIGLNMQVEDHLAKPVEHIEGSRALLDSNEEKAIVLYKPGAHPPEANGSTAQEGNSKVQLMKVLETRKTVLQKEQGMAFARAVAAGFDIDHMTPLMSFAETFGASRLMDACVRFLDLWKRKHETGQWVEIEAAEATSSRSDFSAMTASGIILSSAINKQWPEATDSNGKADEKPQMDQQSSPSQQEYFQGQFPNPMFPHWPIHSPPGALPVFQGYPMQGIPYYQNYPGNSPFFQTPIPSGEDTRLSAGQRKGQRRHSMDSGNGNSDTETEGLETESGRKSSRSSRKQSGKVVIRNINFITSKRQESSGSESQAASGSETDEEDGDCSLTTSSSKHKDSLRSSKRKGSHTKSVDKLDSSYMEGTTHGNETDGGHWQAFQSYLLKGADEAEHAVDKGMFAMEKEVQVRRRQNNAGHDPLVYDGRDLEDDQEGNMTDMQMISGNLARNTKASNDESLMSRRIGQSSGSGTFMDGTIDIQPAEVDARKGRYRRSTNDDFMINRQQNQSGYMSSTDPLAVNGFVHPDKGLDHSSRNMDDDSYVVSLRSVSVDQVGADGRHAIDIDSEFPSSKVENLSNRVGNQVKYEPDDLSLLPERGTEKGTVGYDPALDYDTQVRTENNSSLDKKNKDVVAGIKKGTKKVDKDQKSRLIPDTSDKKKTVGPIRKAKPSKLSPLDDAKARAERLRSFKADLQKMKKEKEDEEKKRLEALKLERQKRIAARGSSIPAQLSSHQTRKHLPTKLSPSSYKGSKFSDSEPGSVSPLQRFPIKTVSAGSSDSLKGSKTNKLSTSSNSAGNRLSRSVSSLPEPKKENGSITPDAKASMARVRRLSEPKIINSNHVSSVKPRNTNPVTKPKVSNEPESKKISAIMNHDKNMTASLPELKIRTTKQPEVPQTKSSVKERPQKMNGSKSSTTGGAELTRSGHTRSNHSDGDDNPIVEKTVVMLECEKPSVPAAHTSEEKMEPEKGNSSNYIIGEKAETLPNYAAIRAPVSPLTVDGVDIEPSEPHLEVLPNTIKATTENAGNVEKELAKHSSIAFGEKPYQAPFARVSSLEDPCTGNSEYGKAPPTSLQSTTHVESLKVHISDPKGLKLEKIPEALDKPQLKESSKGFRRLLKFGKKSHTTSERNVEFDNGSLNGSETDDGFSNIASSSEVHTLKNLISQDETPTASTTPQKTSRHFSLLSPFRSKTNEKKPST</sequence>
<feature type="region of interest" description="Disordered" evidence="1">
    <location>
        <begin position="275"/>
        <end position="315"/>
    </location>
</feature>
<dbReference type="EMBL" id="CM004389">
    <property type="protein sequence ID" value="OAY55554.1"/>
    <property type="molecule type" value="Genomic_DNA"/>
</dbReference>
<comment type="caution">
    <text evidence="2">The sequence shown here is derived from an EMBL/GenBank/DDBJ whole genome shotgun (WGS) entry which is preliminary data.</text>
</comment>
<protein>
    <recommendedName>
        <fullName evidence="4">COP1-interacting protein 7</fullName>
    </recommendedName>
</protein>
<feature type="compositionally biased region" description="Basic and acidic residues" evidence="1">
    <location>
        <begin position="965"/>
        <end position="983"/>
    </location>
</feature>
<feature type="compositionally biased region" description="Basic residues" evidence="1">
    <location>
        <begin position="393"/>
        <end position="402"/>
    </location>
</feature>
<feature type="compositionally biased region" description="Polar residues" evidence="1">
    <location>
        <begin position="1255"/>
        <end position="1283"/>
    </location>
</feature>
<feature type="region of interest" description="Disordered" evidence="1">
    <location>
        <begin position="345"/>
        <end position="485"/>
    </location>
</feature>
<evidence type="ECO:0008006" key="4">
    <source>
        <dbReference type="Google" id="ProtNLM"/>
    </source>
</evidence>
<feature type="compositionally biased region" description="Polar residues" evidence="1">
    <location>
        <begin position="944"/>
        <end position="960"/>
    </location>
</feature>
<feature type="region of interest" description="Disordered" evidence="1">
    <location>
        <begin position="1162"/>
        <end position="1186"/>
    </location>
</feature>
<dbReference type="PANTHER" id="PTHR31008:SF2">
    <property type="entry name" value="COP1-INTERACTING PROTEIN-LIKE PROTEIN"/>
    <property type="match status" value="1"/>
</dbReference>
<feature type="region of interest" description="Disordered" evidence="1">
    <location>
        <begin position="1225"/>
        <end position="1305"/>
    </location>
</feature>
<evidence type="ECO:0000256" key="1">
    <source>
        <dbReference type="SAM" id="MobiDB-lite"/>
    </source>
</evidence>
<evidence type="ECO:0000313" key="2">
    <source>
        <dbReference type="EMBL" id="OAY55554.1"/>
    </source>
</evidence>
<feature type="compositionally biased region" description="Polar residues" evidence="1">
    <location>
        <begin position="903"/>
        <end position="913"/>
    </location>
</feature>
<evidence type="ECO:0000313" key="3">
    <source>
        <dbReference type="Proteomes" id="UP000091857"/>
    </source>
</evidence>